<dbReference type="EC" id="1.18.1.2" evidence="5"/>
<protein>
    <recommendedName>
        <fullName evidence="5">Ferredoxin--NADP reductase</fullName>
        <shortName evidence="5">FNR</shortName>
        <shortName evidence="5">Fd-NADP(+) reductase</shortName>
        <ecNumber evidence="5">1.18.1.2</ecNumber>
    </recommendedName>
</protein>
<evidence type="ECO:0000256" key="1">
    <source>
        <dbReference type="ARBA" id="ARBA00022630"/>
    </source>
</evidence>
<proteinExistence type="inferred from homology"/>
<evidence type="ECO:0000256" key="5">
    <source>
        <dbReference type="HAMAP-Rule" id="MF_01685"/>
    </source>
</evidence>
<comment type="similarity">
    <text evidence="5">Belongs to the ferredoxin--NADP reductase type 2 family.</text>
</comment>
<name>A0A0K2JGN7_SPIKU</name>
<dbReference type="InterPro" id="IPR023753">
    <property type="entry name" value="FAD/NAD-binding_dom"/>
</dbReference>
<feature type="binding site" evidence="5">
    <location>
        <position position="120"/>
    </location>
    <ligand>
        <name>FAD</name>
        <dbReference type="ChEBI" id="CHEBI:57692"/>
    </ligand>
</feature>
<comment type="cofactor">
    <cofactor evidence="5">
        <name>FAD</name>
        <dbReference type="ChEBI" id="CHEBI:57692"/>
    </cofactor>
    <text evidence="5">Binds 1 FAD per subunit.</text>
</comment>
<reference evidence="7 8" key="1">
    <citation type="journal article" date="2015" name="Genome Announc.">
        <title>Complete Genome Sequence of Spiroplasma kunkelii Strain CR2-3x, Causal Agent of Corn Stunt Disease in Zea mays L.</title>
        <authorList>
            <person name="Davis R.E."/>
            <person name="Shao J."/>
            <person name="Dally E.L."/>
            <person name="Zhao Y."/>
            <person name="Gasparich G.E."/>
            <person name="Gaynor B.J."/>
            <person name="Athey J.C."/>
            <person name="Harrison N.A."/>
            <person name="Donofrio N."/>
        </authorList>
    </citation>
    <scope>NUCLEOTIDE SEQUENCE [LARGE SCALE GENOMIC DNA]</scope>
    <source>
        <strain evidence="7 8">CR2-3x</strain>
    </source>
</reference>
<dbReference type="InterPro" id="IPR036188">
    <property type="entry name" value="FAD/NAD-bd_sf"/>
</dbReference>
<dbReference type="InterPro" id="IPR050097">
    <property type="entry name" value="Ferredoxin-NADP_redctase_2"/>
</dbReference>
<dbReference type="PRINTS" id="PR00368">
    <property type="entry name" value="FADPNR"/>
</dbReference>
<evidence type="ECO:0000313" key="7">
    <source>
        <dbReference type="EMBL" id="ALA97406.1"/>
    </source>
</evidence>
<dbReference type="HAMAP" id="MF_01685">
    <property type="entry name" value="FENR2"/>
    <property type="match status" value="1"/>
</dbReference>
<evidence type="ECO:0000256" key="2">
    <source>
        <dbReference type="ARBA" id="ARBA00022827"/>
    </source>
</evidence>
<gene>
    <name evidence="7" type="primary">ycgT</name>
    <name evidence="7" type="ORF">SKUN_00505</name>
</gene>
<dbReference type="PANTHER" id="PTHR48105">
    <property type="entry name" value="THIOREDOXIN REDUCTASE 1-RELATED-RELATED"/>
    <property type="match status" value="1"/>
</dbReference>
<evidence type="ECO:0000313" key="8">
    <source>
        <dbReference type="Proteomes" id="UP000062963"/>
    </source>
</evidence>
<feature type="binding site" evidence="5">
    <location>
        <position position="31"/>
    </location>
    <ligand>
        <name>FAD</name>
        <dbReference type="ChEBI" id="CHEBI:57692"/>
    </ligand>
</feature>
<keyword evidence="8" id="KW-1185">Reference proteome</keyword>
<keyword evidence="1 5" id="KW-0285">Flavoprotein</keyword>
<comment type="subunit">
    <text evidence="5">Homodimer.</text>
</comment>
<organism evidence="7 8">
    <name type="scientific">Spiroplasma kunkelii CR2-3x</name>
    <dbReference type="NCBI Taxonomy" id="273035"/>
    <lineage>
        <taxon>Bacteria</taxon>
        <taxon>Bacillati</taxon>
        <taxon>Mycoplasmatota</taxon>
        <taxon>Mollicutes</taxon>
        <taxon>Entomoplasmatales</taxon>
        <taxon>Spiroplasmataceae</taxon>
        <taxon>Spiroplasma</taxon>
    </lineage>
</organism>
<dbReference type="InterPro" id="IPR022890">
    <property type="entry name" value="Fd--NADP_Rdtase_type_2"/>
</dbReference>
<feature type="binding site" evidence="5">
    <location>
        <position position="324"/>
    </location>
    <ligand>
        <name>FAD</name>
        <dbReference type="ChEBI" id="CHEBI:57692"/>
    </ligand>
</feature>
<evidence type="ECO:0000256" key="3">
    <source>
        <dbReference type="ARBA" id="ARBA00022857"/>
    </source>
</evidence>
<dbReference type="PRINTS" id="PR00469">
    <property type="entry name" value="PNDRDTASEII"/>
</dbReference>
<dbReference type="GO" id="GO:0004324">
    <property type="term" value="F:ferredoxin-NADP+ reductase activity"/>
    <property type="evidence" value="ECO:0007669"/>
    <property type="project" value="UniProtKB-UniRule"/>
</dbReference>
<dbReference type="PATRIC" id="fig|273035.7.peg.603"/>
<dbReference type="SUPFAM" id="SSF51905">
    <property type="entry name" value="FAD/NAD(P)-binding domain"/>
    <property type="match status" value="1"/>
</dbReference>
<evidence type="ECO:0000256" key="4">
    <source>
        <dbReference type="ARBA" id="ARBA00023002"/>
    </source>
</evidence>
<dbReference type="RefSeq" id="WP_053390693.1">
    <property type="nucleotide sequence ID" value="NZ_CP010899.1"/>
</dbReference>
<keyword evidence="4 5" id="KW-0560">Oxidoreductase</keyword>
<dbReference type="EMBL" id="CP010899">
    <property type="protein sequence ID" value="ALA97406.1"/>
    <property type="molecule type" value="Genomic_DNA"/>
</dbReference>
<feature type="binding site" evidence="5">
    <location>
        <position position="44"/>
    </location>
    <ligand>
        <name>FAD</name>
        <dbReference type="ChEBI" id="CHEBI:57692"/>
    </ligand>
</feature>
<feature type="binding site" evidence="5">
    <location>
        <position position="86"/>
    </location>
    <ligand>
        <name>FAD</name>
        <dbReference type="ChEBI" id="CHEBI:57692"/>
    </ligand>
</feature>
<dbReference type="Gene3D" id="3.50.50.60">
    <property type="entry name" value="FAD/NAD(P)-binding domain"/>
    <property type="match status" value="2"/>
</dbReference>
<comment type="catalytic activity">
    <reaction evidence="5">
        <text>2 reduced [2Fe-2S]-[ferredoxin] + NADP(+) + H(+) = 2 oxidized [2Fe-2S]-[ferredoxin] + NADPH</text>
        <dbReference type="Rhea" id="RHEA:20125"/>
        <dbReference type="Rhea" id="RHEA-COMP:10000"/>
        <dbReference type="Rhea" id="RHEA-COMP:10001"/>
        <dbReference type="ChEBI" id="CHEBI:15378"/>
        <dbReference type="ChEBI" id="CHEBI:33737"/>
        <dbReference type="ChEBI" id="CHEBI:33738"/>
        <dbReference type="ChEBI" id="CHEBI:57783"/>
        <dbReference type="ChEBI" id="CHEBI:58349"/>
        <dbReference type="EC" id="1.18.1.2"/>
    </reaction>
</comment>
<dbReference type="STRING" id="273035.SKUN_00505"/>
<keyword evidence="2 5" id="KW-0274">FAD</keyword>
<dbReference type="Pfam" id="PF07992">
    <property type="entry name" value="Pyr_redox_2"/>
    <property type="match status" value="1"/>
</dbReference>
<feature type="binding site" evidence="5">
    <location>
        <position position="39"/>
    </location>
    <ligand>
        <name>FAD</name>
        <dbReference type="ChEBI" id="CHEBI:57692"/>
    </ligand>
</feature>
<dbReference type="Proteomes" id="UP000062963">
    <property type="component" value="Chromosome"/>
</dbReference>
<feature type="domain" description="FAD/NAD(P)-binding" evidence="6">
    <location>
        <begin position="2"/>
        <end position="289"/>
    </location>
</feature>
<dbReference type="OrthoDB" id="9806179at2"/>
<comment type="caution">
    <text evidence="5">Lacks conserved residue(s) required for the propagation of feature annotation.</text>
</comment>
<dbReference type="GO" id="GO:0050660">
    <property type="term" value="F:flavin adenine dinucleotide binding"/>
    <property type="evidence" value="ECO:0007669"/>
    <property type="project" value="UniProtKB-UniRule"/>
</dbReference>
<dbReference type="GO" id="GO:0050661">
    <property type="term" value="F:NADP binding"/>
    <property type="evidence" value="ECO:0007669"/>
    <property type="project" value="UniProtKB-UniRule"/>
</dbReference>
<dbReference type="KEGG" id="skn:SKUN_00505"/>
<dbReference type="AlphaFoldDB" id="A0A0K2JGN7"/>
<keyword evidence="3 5" id="KW-0521">NADP</keyword>
<accession>A0A0K2JGN7</accession>
<sequence>MKDILIIGAGPVGLYAWSCAGMLGLSGYIIEGNDSPGGQPWELYPEKPLYDMPGFGEIKTKTFIENLINQTKKNTGQITYIGKTNISNILTTTDGFTITLTTNQTFTVKTILITSGNGVFTPIRLEHLDPHQEYENLWYAVKNPTLLTNKKIVILGGGDSAVDWANHLIKNNISKDVTIIHRRTLYRAKENNVQKLQQNKVTELKPYHVKTVEPIDNKITALTLEHETTHKLLTITADYFIVQYGAKVSPTMLQQLTLTTTPMQKIIIASTGQTSHPHIFAAGNSAYYEGKYYNMVTGFGEAINALYNITKIIHGQKYHPGYLSDIKK</sequence>
<evidence type="ECO:0000259" key="6">
    <source>
        <dbReference type="Pfam" id="PF07992"/>
    </source>
</evidence>